<gene>
    <name evidence="3" type="ORF">DW856_11110</name>
    <name evidence="2" type="ORF">GCK47_14840</name>
</gene>
<evidence type="ECO:0000313" key="2">
    <source>
        <dbReference type="EMBL" id="MVQ46932.1"/>
    </source>
</evidence>
<dbReference type="EMBL" id="QSHO01000009">
    <property type="protein sequence ID" value="RHC16460.1"/>
    <property type="molecule type" value="Genomic_DNA"/>
</dbReference>
<name>A0A3R6D3D8_9FIRM</name>
<keyword evidence="1" id="KW-0472">Membrane</keyword>
<evidence type="ECO:0000256" key="1">
    <source>
        <dbReference type="SAM" id="Phobius"/>
    </source>
</evidence>
<dbReference type="RefSeq" id="WP_118598250.1">
    <property type="nucleotide sequence ID" value="NZ_JAAILV010000015.1"/>
</dbReference>
<dbReference type="EMBL" id="WGGT01000020">
    <property type="protein sequence ID" value="MVQ46932.1"/>
    <property type="molecule type" value="Genomic_DNA"/>
</dbReference>
<accession>A0A3R6D3D8</accession>
<protein>
    <submittedName>
        <fullName evidence="3">Uncharacterized protein</fullName>
    </submittedName>
</protein>
<proteinExistence type="predicted"/>
<dbReference type="AlphaFoldDB" id="A0A3R6D3D8"/>
<dbReference type="Proteomes" id="UP000283513">
    <property type="component" value="Unassembled WGS sequence"/>
</dbReference>
<organism evidence="3 4">
    <name type="scientific">Roseburia intestinalis</name>
    <dbReference type="NCBI Taxonomy" id="166486"/>
    <lineage>
        <taxon>Bacteria</taxon>
        <taxon>Bacillati</taxon>
        <taxon>Bacillota</taxon>
        <taxon>Clostridia</taxon>
        <taxon>Lachnospirales</taxon>
        <taxon>Lachnospiraceae</taxon>
        <taxon>Roseburia</taxon>
    </lineage>
</organism>
<evidence type="ECO:0000313" key="5">
    <source>
        <dbReference type="Proteomes" id="UP000479531"/>
    </source>
</evidence>
<evidence type="ECO:0000313" key="4">
    <source>
        <dbReference type="Proteomes" id="UP000283513"/>
    </source>
</evidence>
<comment type="caution">
    <text evidence="3">The sequence shown here is derived from an EMBL/GenBank/DDBJ whole genome shotgun (WGS) entry which is preliminary data.</text>
</comment>
<evidence type="ECO:0000313" key="3">
    <source>
        <dbReference type="EMBL" id="RHC16460.1"/>
    </source>
</evidence>
<reference evidence="2 5" key="2">
    <citation type="submission" date="2019-10" db="EMBL/GenBank/DDBJ databases">
        <title>Roseburia spp. ameliorate alcoholic fatty liver via restoration of gut barrier function.</title>
        <authorList>
            <person name="Seo B."/>
            <person name="Ko G."/>
        </authorList>
    </citation>
    <scope>NUCLEOTIDE SEQUENCE [LARGE SCALE GENOMIC DNA]</scope>
    <source>
        <strain evidence="2 5">SNUG30017</strain>
    </source>
</reference>
<feature type="transmembrane region" description="Helical" evidence="1">
    <location>
        <begin position="91"/>
        <end position="110"/>
    </location>
</feature>
<feature type="transmembrane region" description="Helical" evidence="1">
    <location>
        <begin position="61"/>
        <end position="82"/>
    </location>
</feature>
<keyword evidence="1" id="KW-1133">Transmembrane helix</keyword>
<keyword evidence="1" id="KW-0812">Transmembrane</keyword>
<dbReference type="Proteomes" id="UP000479531">
    <property type="component" value="Unassembled WGS sequence"/>
</dbReference>
<sequence>MILAVTVLLSAIVISINQVAEIPRGKELLLYALDGVCMEIPQRMMMQTFSGVLFMHWGLDLYLSIPVTAFVWCISICIQCLICKLKFDRKIVIEIAASFLFSMGAGLLLLKSGFIGLPMAGHFLERILSTIIRKIRR</sequence>
<reference evidence="3 4" key="1">
    <citation type="submission" date="2018-08" db="EMBL/GenBank/DDBJ databases">
        <title>A genome reference for cultivated species of the human gut microbiota.</title>
        <authorList>
            <person name="Zou Y."/>
            <person name="Xue W."/>
            <person name="Luo G."/>
        </authorList>
    </citation>
    <scope>NUCLEOTIDE SEQUENCE [LARGE SCALE GENOMIC DNA]</scope>
    <source>
        <strain evidence="3 4">AM37-1AC</strain>
    </source>
</reference>